<proteinExistence type="inferred from homology"/>
<dbReference type="InterPro" id="IPR006426">
    <property type="entry name" value="Asn_synth_AEB"/>
</dbReference>
<dbReference type="Proteomes" id="UP001266357">
    <property type="component" value="Unassembled WGS sequence"/>
</dbReference>
<dbReference type="RefSeq" id="WP_311580744.1">
    <property type="nucleotide sequence ID" value="NZ_JAVRIF010000004.1"/>
</dbReference>
<dbReference type="Gene3D" id="3.40.50.620">
    <property type="entry name" value="HUPs"/>
    <property type="match status" value="1"/>
</dbReference>
<name>A0ABU3A1G8_9GAMM</name>
<dbReference type="PANTHER" id="PTHR43284">
    <property type="entry name" value="ASPARAGINE SYNTHETASE (GLUTAMINE-HYDROLYZING)"/>
    <property type="match status" value="1"/>
</dbReference>
<dbReference type="InterPro" id="IPR014729">
    <property type="entry name" value="Rossmann-like_a/b/a_fold"/>
</dbReference>
<comment type="caution">
    <text evidence="6">The sequence shown here is derived from an EMBL/GenBank/DDBJ whole genome shotgun (WGS) entry which is preliminary data.</text>
</comment>
<evidence type="ECO:0000256" key="4">
    <source>
        <dbReference type="ARBA" id="ARBA00048741"/>
    </source>
</evidence>
<dbReference type="InterPro" id="IPR051786">
    <property type="entry name" value="ASN_synthetase/amidase"/>
</dbReference>
<dbReference type="CDD" id="cd01991">
    <property type="entry name" value="Asn_synthase_B_C"/>
    <property type="match status" value="1"/>
</dbReference>
<organism evidence="6 7">
    <name type="scientific">Thalassotalea castellviae</name>
    <dbReference type="NCBI Taxonomy" id="3075612"/>
    <lineage>
        <taxon>Bacteria</taxon>
        <taxon>Pseudomonadati</taxon>
        <taxon>Pseudomonadota</taxon>
        <taxon>Gammaproteobacteria</taxon>
        <taxon>Alteromonadales</taxon>
        <taxon>Colwelliaceae</taxon>
        <taxon>Thalassotalea</taxon>
    </lineage>
</organism>
<evidence type="ECO:0000313" key="6">
    <source>
        <dbReference type="EMBL" id="MDT0603809.1"/>
    </source>
</evidence>
<gene>
    <name evidence="6" type="ORF">RM573_09400</name>
</gene>
<evidence type="ECO:0000259" key="5">
    <source>
        <dbReference type="Pfam" id="PF00733"/>
    </source>
</evidence>
<dbReference type="InterPro" id="IPR001962">
    <property type="entry name" value="Asn_synthase"/>
</dbReference>
<comment type="catalytic activity">
    <reaction evidence="4">
        <text>L-aspartate + L-glutamine + ATP + H2O = L-asparagine + L-glutamate + AMP + diphosphate + H(+)</text>
        <dbReference type="Rhea" id="RHEA:12228"/>
        <dbReference type="ChEBI" id="CHEBI:15377"/>
        <dbReference type="ChEBI" id="CHEBI:15378"/>
        <dbReference type="ChEBI" id="CHEBI:29985"/>
        <dbReference type="ChEBI" id="CHEBI:29991"/>
        <dbReference type="ChEBI" id="CHEBI:30616"/>
        <dbReference type="ChEBI" id="CHEBI:33019"/>
        <dbReference type="ChEBI" id="CHEBI:58048"/>
        <dbReference type="ChEBI" id="CHEBI:58359"/>
        <dbReference type="ChEBI" id="CHEBI:456215"/>
        <dbReference type="EC" id="6.3.5.4"/>
    </reaction>
</comment>
<evidence type="ECO:0000256" key="2">
    <source>
        <dbReference type="ARBA" id="ARBA00005752"/>
    </source>
</evidence>
<evidence type="ECO:0000256" key="1">
    <source>
        <dbReference type="ARBA" id="ARBA00005187"/>
    </source>
</evidence>
<dbReference type="PIRSF" id="PIRSF001589">
    <property type="entry name" value="Asn_synthetase_glu-h"/>
    <property type="match status" value="1"/>
</dbReference>
<keyword evidence="7" id="KW-1185">Reference proteome</keyword>
<feature type="domain" description="Asparagine synthetase" evidence="5">
    <location>
        <begin position="192"/>
        <end position="533"/>
    </location>
</feature>
<dbReference type="PANTHER" id="PTHR43284:SF1">
    <property type="entry name" value="ASPARAGINE SYNTHETASE"/>
    <property type="match status" value="1"/>
</dbReference>
<reference evidence="6 7" key="1">
    <citation type="submission" date="2023-09" db="EMBL/GenBank/DDBJ databases">
        <authorList>
            <person name="Rey-Velasco X."/>
        </authorList>
    </citation>
    <scope>NUCLEOTIDE SEQUENCE [LARGE SCALE GENOMIC DNA]</scope>
    <source>
        <strain evidence="6 7">W431</strain>
    </source>
</reference>
<comment type="similarity">
    <text evidence="2">Belongs to the asparagine synthetase family.</text>
</comment>
<dbReference type="SUPFAM" id="SSF52402">
    <property type="entry name" value="Adenine nucleotide alpha hydrolases-like"/>
    <property type="match status" value="1"/>
</dbReference>
<protein>
    <recommendedName>
        <fullName evidence="3">asparagine synthase (glutamine-hydrolyzing)</fullName>
        <ecNumber evidence="3">6.3.5.4</ecNumber>
    </recommendedName>
</protein>
<dbReference type="InterPro" id="IPR029055">
    <property type="entry name" value="Ntn_hydrolases_N"/>
</dbReference>
<evidence type="ECO:0000256" key="3">
    <source>
        <dbReference type="ARBA" id="ARBA00012737"/>
    </source>
</evidence>
<evidence type="ECO:0000313" key="7">
    <source>
        <dbReference type="Proteomes" id="UP001266357"/>
    </source>
</evidence>
<dbReference type="SUPFAM" id="SSF56235">
    <property type="entry name" value="N-terminal nucleophile aminohydrolases (Ntn hydrolases)"/>
    <property type="match status" value="1"/>
</dbReference>
<dbReference type="Gene3D" id="3.60.20.10">
    <property type="entry name" value="Glutamine Phosphoribosylpyrophosphate, subunit 1, domain 1"/>
    <property type="match status" value="1"/>
</dbReference>
<accession>A0ABU3A1G8</accession>
<comment type="pathway">
    <text evidence="1">Amino-acid biosynthesis; L-asparagine biosynthesis; L-asparagine from L-aspartate (L-Gln route): step 1/1.</text>
</comment>
<dbReference type="EMBL" id="JAVRIF010000004">
    <property type="protein sequence ID" value="MDT0603809.1"/>
    <property type="molecule type" value="Genomic_DNA"/>
</dbReference>
<dbReference type="Pfam" id="PF00733">
    <property type="entry name" value="Asn_synthase"/>
    <property type="match status" value="1"/>
</dbReference>
<dbReference type="EC" id="6.3.5.4" evidence="3"/>
<sequence length="556" mass="63921">MPGFCIKRHPKVIDSKDYHLSVGQFTYEINAKDCINIPLPQGGLILLDGYFWPQDTNKFKEIILTKQFDQLSQFEGHYSGICITEEECLIFNDRFGGKTIFYQQNENLVTIASRICLLPVENKALALDAVHECFIFRWTSADKTLLSDTCKLRARSYGTVSHKGTVKQQCYWQLPPANYTNAPFKDKQTSVKHALQTHLRQASQRYKKVAIFLSGGVDSSLLAGLSKDIFDQCYLVTPVFKGQKNPELATAKAFAKQLDMPHHLVEVNPETLEQDLQYLIQLKREPLRHYSSLAMLAMMKAIPDEYDAVIYGEAADTLFGSNGINRINTQYNWKQSTKHIPLWLLELIKKIVPGRGKVLVDLKSISLTELIYSLTAIQYSEKSNKVIKQIDLGRDSKLETKPWQQDISAIMRENVRHVAQRYIISSDVEKHFEEAELIAEQFNKHIISPFFAPDVIDLANTLNDSDYYGTEFVKPILREIACEYFDRELIYQRKYGFPVPLVDWLNGSLSSLVEEVRNEKRLFNGKLLDGLSVDADYEIFWLLINWKILHQQLEAQ</sequence>